<dbReference type="InParanoid" id="A0A4W3H9L8"/>
<dbReference type="SUPFAM" id="SSF51735">
    <property type="entry name" value="NAD(P)-binding Rossmann-fold domains"/>
    <property type="match status" value="1"/>
</dbReference>
<dbReference type="Ensembl" id="ENSCMIT00000006770.1">
    <property type="protein sequence ID" value="ENSCMIP00000006559.1"/>
    <property type="gene ID" value="ENSCMIG00000003708.1"/>
</dbReference>
<feature type="transmembrane region" description="Helical" evidence="1">
    <location>
        <begin position="7"/>
        <end position="27"/>
    </location>
</feature>
<keyword evidence="1" id="KW-0812">Transmembrane</keyword>
<keyword evidence="1" id="KW-0472">Membrane</keyword>
<keyword evidence="3" id="KW-1185">Reference proteome</keyword>
<reference evidence="3" key="3">
    <citation type="journal article" date="2014" name="Nature">
        <title>Elephant shark genome provides unique insights into gnathostome evolution.</title>
        <authorList>
            <consortium name="International Elephant Shark Genome Sequencing Consortium"/>
            <person name="Venkatesh B."/>
            <person name="Lee A.P."/>
            <person name="Ravi V."/>
            <person name="Maurya A.K."/>
            <person name="Lian M.M."/>
            <person name="Swann J.B."/>
            <person name="Ohta Y."/>
            <person name="Flajnik M.F."/>
            <person name="Sutoh Y."/>
            <person name="Kasahara M."/>
            <person name="Hoon S."/>
            <person name="Gangu V."/>
            <person name="Roy S.W."/>
            <person name="Irimia M."/>
            <person name="Korzh V."/>
            <person name="Kondrychyn I."/>
            <person name="Lim Z.W."/>
            <person name="Tay B.H."/>
            <person name="Tohari S."/>
            <person name="Kong K.W."/>
            <person name="Ho S."/>
            <person name="Lorente-Galdos B."/>
            <person name="Quilez J."/>
            <person name="Marques-Bonet T."/>
            <person name="Raney B.J."/>
            <person name="Ingham P.W."/>
            <person name="Tay A."/>
            <person name="Hillier L.W."/>
            <person name="Minx P."/>
            <person name="Boehm T."/>
            <person name="Wilson R.K."/>
            <person name="Brenner S."/>
            <person name="Warren W.C."/>
        </authorList>
    </citation>
    <scope>NUCLEOTIDE SEQUENCE [LARGE SCALE GENOMIC DNA]</scope>
</reference>
<dbReference type="InterPro" id="IPR002347">
    <property type="entry name" value="SDR_fam"/>
</dbReference>
<accession>A0A4W3H9L8</accession>
<proteinExistence type="predicted"/>
<reference evidence="3" key="2">
    <citation type="journal article" date="2007" name="PLoS Biol.">
        <title>Survey sequencing and comparative analysis of the elephant shark (Callorhinchus milii) genome.</title>
        <authorList>
            <person name="Venkatesh B."/>
            <person name="Kirkness E.F."/>
            <person name="Loh Y.H."/>
            <person name="Halpern A.L."/>
            <person name="Lee A.P."/>
            <person name="Johnson J."/>
            <person name="Dandona N."/>
            <person name="Viswanathan L.D."/>
            <person name="Tay A."/>
            <person name="Venter J.C."/>
            <person name="Strausberg R.L."/>
            <person name="Brenner S."/>
        </authorList>
    </citation>
    <scope>NUCLEOTIDE SEQUENCE [LARGE SCALE GENOMIC DNA]</scope>
</reference>
<evidence type="ECO:0000313" key="2">
    <source>
        <dbReference type="Ensembl" id="ENSCMIP00000006559.1"/>
    </source>
</evidence>
<sequence length="238" mass="26828">RYWTMDFLLLAFYCLVIYVIVQFIRFMRADTDFTLFWAGMAVWITGASSGIGEGPSIQLAKTGASLVLSAYERGRTTKNHSKLQEKDILVLLLDLNEKGSHEAATKNVIQHFGEIDILVNNGGRFQLSLFLEPNLAVYEAIMQLNCLRQIITVSSMAGLASVPVSTGYAASKHALQVTDLIRGHLSCLMLILKTVYLPEITKKKAHFLHPIYDYPPIISFSWWVRDPWAFATIWSSPR</sequence>
<dbReference type="Pfam" id="PF00106">
    <property type="entry name" value="adh_short"/>
    <property type="match status" value="1"/>
</dbReference>
<dbReference type="Gene3D" id="3.40.50.720">
    <property type="entry name" value="NAD(P)-binding Rossmann-like Domain"/>
    <property type="match status" value="1"/>
</dbReference>
<organism evidence="2 3">
    <name type="scientific">Callorhinchus milii</name>
    <name type="common">Ghost shark</name>
    <dbReference type="NCBI Taxonomy" id="7868"/>
    <lineage>
        <taxon>Eukaryota</taxon>
        <taxon>Metazoa</taxon>
        <taxon>Chordata</taxon>
        <taxon>Craniata</taxon>
        <taxon>Vertebrata</taxon>
        <taxon>Chondrichthyes</taxon>
        <taxon>Holocephali</taxon>
        <taxon>Chimaeriformes</taxon>
        <taxon>Callorhinchidae</taxon>
        <taxon>Callorhinchus</taxon>
    </lineage>
</organism>
<dbReference type="GeneTree" id="ENSGT00940000155226"/>
<evidence type="ECO:0000313" key="3">
    <source>
        <dbReference type="Proteomes" id="UP000314986"/>
    </source>
</evidence>
<dbReference type="PRINTS" id="PR00081">
    <property type="entry name" value="GDHRDH"/>
</dbReference>
<dbReference type="PANTHER" id="PTHR44269">
    <property type="entry name" value="DEHYDROGENASE/REDUCTASE SDR FAMILY MEMBER 7-RELATED"/>
    <property type="match status" value="1"/>
</dbReference>
<dbReference type="InterPro" id="IPR036291">
    <property type="entry name" value="NAD(P)-bd_dom_sf"/>
</dbReference>
<keyword evidence="1" id="KW-1133">Transmembrane helix</keyword>
<reference evidence="2" key="5">
    <citation type="submission" date="2025-09" db="UniProtKB">
        <authorList>
            <consortium name="Ensembl"/>
        </authorList>
    </citation>
    <scope>IDENTIFICATION</scope>
</reference>
<name>A0A4W3H9L8_CALMI</name>
<reference evidence="3" key="1">
    <citation type="journal article" date="2006" name="Science">
        <title>Ancient noncoding elements conserved in the human genome.</title>
        <authorList>
            <person name="Venkatesh B."/>
            <person name="Kirkness E.F."/>
            <person name="Loh Y.H."/>
            <person name="Halpern A.L."/>
            <person name="Lee A.P."/>
            <person name="Johnson J."/>
            <person name="Dandona N."/>
            <person name="Viswanathan L.D."/>
            <person name="Tay A."/>
            <person name="Venter J.C."/>
            <person name="Strausberg R.L."/>
            <person name="Brenner S."/>
        </authorList>
    </citation>
    <scope>NUCLEOTIDE SEQUENCE [LARGE SCALE GENOMIC DNA]</scope>
</reference>
<dbReference type="PANTHER" id="PTHR44269:SF1">
    <property type="entry name" value="DEHYDROGENASE_REDUCTASE SDR FAMILY MEMBER 7"/>
    <property type="match status" value="1"/>
</dbReference>
<dbReference type="InterPro" id="IPR053011">
    <property type="entry name" value="SDR_family_member_7"/>
</dbReference>
<protein>
    <submittedName>
        <fullName evidence="2">Dehydrogenase/reductase (SDR family) member 7</fullName>
    </submittedName>
</protein>
<dbReference type="STRING" id="7868.ENSCMIP00000006559"/>
<reference evidence="2" key="4">
    <citation type="submission" date="2025-08" db="UniProtKB">
        <authorList>
            <consortium name="Ensembl"/>
        </authorList>
    </citation>
    <scope>IDENTIFICATION</scope>
</reference>
<dbReference type="AlphaFoldDB" id="A0A4W3H9L8"/>
<evidence type="ECO:0000256" key="1">
    <source>
        <dbReference type="SAM" id="Phobius"/>
    </source>
</evidence>
<dbReference type="Proteomes" id="UP000314986">
    <property type="component" value="Unassembled WGS sequence"/>
</dbReference>